<comment type="subcellular location">
    <subcellularLocation>
        <location evidence="1">Membrane</location>
        <topology evidence="1">Single-pass membrane protein</topology>
    </subcellularLocation>
</comment>
<name>C5M5S8_CANTT</name>
<accession>C5M5S8</accession>
<reference evidence="7 8" key="1">
    <citation type="journal article" date="2009" name="Nature">
        <title>Evolution of pathogenicity and sexual reproduction in eight Candida genomes.</title>
        <authorList>
            <person name="Butler G."/>
            <person name="Rasmussen M.D."/>
            <person name="Lin M.F."/>
            <person name="Santos M.A."/>
            <person name="Sakthikumar S."/>
            <person name="Munro C.A."/>
            <person name="Rheinbay E."/>
            <person name="Grabherr M."/>
            <person name="Forche A."/>
            <person name="Reedy J.L."/>
            <person name="Agrafioti I."/>
            <person name="Arnaud M.B."/>
            <person name="Bates S."/>
            <person name="Brown A.J."/>
            <person name="Brunke S."/>
            <person name="Costanzo M.C."/>
            <person name="Fitzpatrick D.A."/>
            <person name="de Groot P.W."/>
            <person name="Harris D."/>
            <person name="Hoyer L.L."/>
            <person name="Hube B."/>
            <person name="Klis F.M."/>
            <person name="Kodira C."/>
            <person name="Lennard N."/>
            <person name="Logue M.E."/>
            <person name="Martin R."/>
            <person name="Neiman A.M."/>
            <person name="Nikolaou E."/>
            <person name="Quail M.A."/>
            <person name="Quinn J."/>
            <person name="Santos M.C."/>
            <person name="Schmitzberger F.F."/>
            <person name="Sherlock G."/>
            <person name="Shah P."/>
            <person name="Silverstein K.A."/>
            <person name="Skrzypek M.S."/>
            <person name="Soll D."/>
            <person name="Staggs R."/>
            <person name="Stansfield I."/>
            <person name="Stumpf M.P."/>
            <person name="Sudbery P.E."/>
            <person name="Srikantha T."/>
            <person name="Zeng Q."/>
            <person name="Berman J."/>
            <person name="Berriman M."/>
            <person name="Heitman J."/>
            <person name="Gow N.A."/>
            <person name="Lorenz M.C."/>
            <person name="Birren B.W."/>
            <person name="Kellis M."/>
            <person name="Cuomo C.A."/>
        </authorList>
    </citation>
    <scope>NUCLEOTIDE SEQUENCE [LARGE SCALE GENOMIC DNA]</scope>
    <source>
        <strain evidence="8">ATCC MYA-3404 / T1</strain>
    </source>
</reference>
<evidence type="ECO:0000256" key="1">
    <source>
        <dbReference type="ARBA" id="ARBA00004167"/>
    </source>
</evidence>
<keyword evidence="8" id="KW-1185">Reference proteome</keyword>
<gene>
    <name evidence="7" type="ORF">CTRG_01208</name>
</gene>
<dbReference type="AlphaFoldDB" id="C5M5S8"/>
<evidence type="ECO:0000259" key="6">
    <source>
        <dbReference type="Pfam" id="PF04991"/>
    </source>
</evidence>
<sequence>MPRLNKLLSPRFLMRSILLLTITYTIFISSKTLFQMPSIKQYKTQINHQLKHKFNQWYYSILESNHHLESNKNFLTQMNYIKDFKIKHEKNNKNELWDLIDDLKLPLEVEIPDYFKHDSYKPLIQPFDPRLTLSVYYNYIQLNANKQQDLELPFHWSDWVDLSKLYKYIINPEKSNLCSSMFDISDKEDLIKDSKLFNINDYCQYAPDSLLGYNITGPTGPQTKPNRELLGKSYLYSSAPSPMKLIFLTNGTSYQFPVKNYNVNHLNNSILHNEMMSELSYPTTFNVLQSYQSLINSYPPIKTHHSFSDYTLDIPEELFDINPEHIITDLQQKKQELNPMDEKFLDSIKFSHECNDPPKYFSEAKLLKKIKDDWMGEHYDWRFFNGITIGKDEQFIILHRLIKNYLNFARENGIITWIAHGSLLSWYWNGIAFPWDTDIDVQMPISELYKLGRYFNQSLVIENVGDSYNEFDGMGRYFIDVGSSITHRKKGNGNNNIDARFIDIDTGLYIDITGLALTDHPAPSRYDNFIEMDPLKKKFLDMHSKPNEVNNVLKNQQLKVYNCRNNHFSSYDELSPLVLTLVENQLSYIPSNFINILNDEYNLNSLTKKTHRSYTYMNNFRLWYKTDKIKELIKKSKTWISKHTSSKELENYEFLIRLNKLSINDHLDLLQHVDLLKEWIKTMNFTNYHNLELKEMINKNFNKVKSLLQDYKKNHKIGIGMRPDYFINLIMLDNSRWSYSLQVNDLIELQKSYEKQKDNEKEKQKENE</sequence>
<dbReference type="GeneID" id="8297472"/>
<evidence type="ECO:0000313" key="7">
    <source>
        <dbReference type="EMBL" id="EER34348.1"/>
    </source>
</evidence>
<keyword evidence="3 5" id="KW-1133">Transmembrane helix</keyword>
<dbReference type="VEuPathDB" id="FungiDB:CTRG_01208"/>
<feature type="transmembrane region" description="Helical" evidence="5">
    <location>
        <begin position="12"/>
        <end position="34"/>
    </location>
</feature>
<dbReference type="EMBL" id="GG692396">
    <property type="protein sequence ID" value="EER34348.1"/>
    <property type="molecule type" value="Genomic_DNA"/>
</dbReference>
<evidence type="ECO:0000313" key="8">
    <source>
        <dbReference type="Proteomes" id="UP000002037"/>
    </source>
</evidence>
<evidence type="ECO:0000256" key="5">
    <source>
        <dbReference type="SAM" id="Phobius"/>
    </source>
</evidence>
<dbReference type="PANTHER" id="PTHR15407:SF28">
    <property type="entry name" value="RIBITOL-5-PHOSPHATE TRANSFERASE FKTN"/>
    <property type="match status" value="1"/>
</dbReference>
<evidence type="ECO:0000256" key="3">
    <source>
        <dbReference type="ARBA" id="ARBA00022989"/>
    </source>
</evidence>
<evidence type="ECO:0000256" key="2">
    <source>
        <dbReference type="ARBA" id="ARBA00022692"/>
    </source>
</evidence>
<proteinExistence type="predicted"/>
<dbReference type="InterPro" id="IPR009644">
    <property type="entry name" value="FKTN/MNN4/W02B3.4-1"/>
</dbReference>
<keyword evidence="2 5" id="KW-0812">Transmembrane</keyword>
<dbReference type="InterPro" id="IPR007074">
    <property type="entry name" value="LicD/FKTN/FKRP_NTP_transf"/>
</dbReference>
<dbReference type="Proteomes" id="UP000002037">
    <property type="component" value="Unassembled WGS sequence"/>
</dbReference>
<dbReference type="GO" id="GO:0016020">
    <property type="term" value="C:membrane"/>
    <property type="evidence" value="ECO:0007669"/>
    <property type="project" value="UniProtKB-SubCell"/>
</dbReference>
<dbReference type="KEGG" id="ctp:CTRG_01208"/>
<dbReference type="OrthoDB" id="444255at2759"/>
<feature type="domain" description="LicD/FKTN/FKRP nucleotidyltransferase" evidence="6">
    <location>
        <begin position="409"/>
        <end position="543"/>
    </location>
</feature>
<keyword evidence="4 5" id="KW-0472">Membrane</keyword>
<evidence type="ECO:0000256" key="4">
    <source>
        <dbReference type="ARBA" id="ARBA00023136"/>
    </source>
</evidence>
<dbReference type="RefSeq" id="XP_002546903.1">
    <property type="nucleotide sequence ID" value="XM_002546857.1"/>
</dbReference>
<dbReference type="eggNOG" id="ENOG502QREF">
    <property type="taxonomic scope" value="Eukaryota"/>
</dbReference>
<dbReference type="GO" id="GO:0009100">
    <property type="term" value="P:glycoprotein metabolic process"/>
    <property type="evidence" value="ECO:0007669"/>
    <property type="project" value="UniProtKB-ARBA"/>
</dbReference>
<dbReference type="HOGENOM" id="CLU_008074_1_1_1"/>
<organism evidence="7 8">
    <name type="scientific">Candida tropicalis (strain ATCC MYA-3404 / T1)</name>
    <name type="common">Yeast</name>
    <dbReference type="NCBI Taxonomy" id="294747"/>
    <lineage>
        <taxon>Eukaryota</taxon>
        <taxon>Fungi</taxon>
        <taxon>Dikarya</taxon>
        <taxon>Ascomycota</taxon>
        <taxon>Saccharomycotina</taxon>
        <taxon>Pichiomycetes</taxon>
        <taxon>Debaryomycetaceae</taxon>
        <taxon>Candida/Lodderomyces clade</taxon>
        <taxon>Candida</taxon>
    </lineage>
</organism>
<dbReference type="PANTHER" id="PTHR15407">
    <property type="entry name" value="FUKUTIN-RELATED"/>
    <property type="match status" value="1"/>
</dbReference>
<protein>
    <recommendedName>
        <fullName evidence="6">LicD/FKTN/FKRP nucleotidyltransferase domain-containing protein</fullName>
    </recommendedName>
</protein>
<dbReference type="STRING" id="294747.C5M5S8"/>
<dbReference type="Pfam" id="PF04991">
    <property type="entry name" value="LicD"/>
    <property type="match status" value="1"/>
</dbReference>